<protein>
    <submittedName>
        <fullName evidence="3">DNA-binding protein</fullName>
    </submittedName>
</protein>
<name>A0A2S2C4V7_9NOCA</name>
<dbReference type="Pfam" id="PF12728">
    <property type="entry name" value="HTH_17"/>
    <property type="match status" value="1"/>
</dbReference>
<dbReference type="AlphaFoldDB" id="A0A2S2C4V7"/>
<dbReference type="Proteomes" id="UP000245711">
    <property type="component" value="Chromosome"/>
</dbReference>
<dbReference type="InterPro" id="IPR036388">
    <property type="entry name" value="WH-like_DNA-bd_sf"/>
</dbReference>
<dbReference type="EMBL" id="CP021354">
    <property type="protein sequence ID" value="AWK75808.1"/>
    <property type="molecule type" value="Genomic_DNA"/>
</dbReference>
<dbReference type="GO" id="GO:0003677">
    <property type="term" value="F:DNA binding"/>
    <property type="evidence" value="ECO:0007669"/>
    <property type="project" value="UniProtKB-KW"/>
</dbReference>
<dbReference type="Gene3D" id="1.10.10.10">
    <property type="entry name" value="Winged helix-like DNA-binding domain superfamily/Winged helix DNA-binding domain"/>
    <property type="match status" value="1"/>
</dbReference>
<dbReference type="InterPro" id="IPR010093">
    <property type="entry name" value="SinI_DNA-bd"/>
</dbReference>
<proteinExistence type="predicted"/>
<evidence type="ECO:0000259" key="2">
    <source>
        <dbReference type="Pfam" id="PF12728"/>
    </source>
</evidence>
<gene>
    <name evidence="3" type="ORF">CBI38_24940</name>
</gene>
<evidence type="ECO:0000313" key="3">
    <source>
        <dbReference type="EMBL" id="AWK75808.1"/>
    </source>
</evidence>
<accession>A0A2S2C4V7</accession>
<organism evidence="3 4">
    <name type="scientific">Rhodococcus oxybenzonivorans</name>
    <dbReference type="NCBI Taxonomy" id="1990687"/>
    <lineage>
        <taxon>Bacteria</taxon>
        <taxon>Bacillati</taxon>
        <taxon>Actinomycetota</taxon>
        <taxon>Actinomycetes</taxon>
        <taxon>Mycobacteriales</taxon>
        <taxon>Nocardiaceae</taxon>
        <taxon>Rhodococcus</taxon>
    </lineage>
</organism>
<feature type="compositionally biased region" description="Gly residues" evidence="1">
    <location>
        <begin position="171"/>
        <end position="183"/>
    </location>
</feature>
<sequence>MSTRTCRRRQRALGWAEVVGFLDAHERRRGDRVELRYLLVGAGEHDQVELPAEVHSALEQVVAALQAGRAVTVAPRATMLTTQQAADLLGVSRPTVRRLIDVVELPAEKVGTRHRLLLRDVLEYQQQRRARQYEALAQTAVEIDDEDDPAMVAEQLKIARRAVAERRRTRSGGGSTAMGGRQGCRGVRSSSRYLCSLAEPAAGLSAVDGR</sequence>
<dbReference type="NCBIfam" id="TIGR01764">
    <property type="entry name" value="excise"/>
    <property type="match status" value="1"/>
</dbReference>
<dbReference type="SUPFAM" id="SSF46955">
    <property type="entry name" value="Putative DNA-binding domain"/>
    <property type="match status" value="1"/>
</dbReference>
<dbReference type="InterPro" id="IPR009061">
    <property type="entry name" value="DNA-bd_dom_put_sf"/>
</dbReference>
<dbReference type="InterPro" id="IPR041657">
    <property type="entry name" value="HTH_17"/>
</dbReference>
<evidence type="ECO:0000256" key="1">
    <source>
        <dbReference type="SAM" id="MobiDB-lite"/>
    </source>
</evidence>
<feature type="region of interest" description="Disordered" evidence="1">
    <location>
        <begin position="164"/>
        <end position="186"/>
    </location>
</feature>
<reference evidence="3 4" key="1">
    <citation type="submission" date="2017-05" db="EMBL/GenBank/DDBJ databases">
        <title>Isolation of Rhodococcus sp. S2-17 biodegrading of BP-3.</title>
        <authorList>
            <person name="Lee Y."/>
            <person name="Kim K.H."/>
            <person name="Chun B.H."/>
            <person name="Jung H.S."/>
            <person name="Jeon C.O."/>
        </authorList>
    </citation>
    <scope>NUCLEOTIDE SEQUENCE [LARGE SCALE GENOMIC DNA]</scope>
    <source>
        <strain evidence="3 4">S2-17</strain>
    </source>
</reference>
<keyword evidence="4" id="KW-1185">Reference proteome</keyword>
<keyword evidence="3" id="KW-0238">DNA-binding</keyword>
<dbReference type="KEGG" id="roz:CBI38_24940"/>
<feature type="domain" description="Helix-turn-helix" evidence="2">
    <location>
        <begin position="79"/>
        <end position="129"/>
    </location>
</feature>
<evidence type="ECO:0000313" key="4">
    <source>
        <dbReference type="Proteomes" id="UP000245711"/>
    </source>
</evidence>